<feature type="region of interest" description="Disordered" evidence="7">
    <location>
        <begin position="949"/>
        <end position="1009"/>
    </location>
</feature>
<feature type="compositionally biased region" description="Basic and acidic residues" evidence="7">
    <location>
        <begin position="970"/>
        <end position="979"/>
    </location>
</feature>
<evidence type="ECO:0000256" key="5">
    <source>
        <dbReference type="ARBA" id="ARBA00023163"/>
    </source>
</evidence>
<evidence type="ECO:0000256" key="4">
    <source>
        <dbReference type="ARBA" id="ARBA00023125"/>
    </source>
</evidence>
<dbReference type="Gene3D" id="4.10.240.10">
    <property type="entry name" value="Zn(2)-C6 fungal-type DNA-binding domain"/>
    <property type="match status" value="1"/>
</dbReference>
<feature type="region of interest" description="Disordered" evidence="7">
    <location>
        <begin position="1021"/>
        <end position="1049"/>
    </location>
</feature>
<dbReference type="GO" id="GO:0006351">
    <property type="term" value="P:DNA-templated transcription"/>
    <property type="evidence" value="ECO:0007669"/>
    <property type="project" value="InterPro"/>
</dbReference>
<dbReference type="GO" id="GO:0009410">
    <property type="term" value="P:response to xenobiotic stimulus"/>
    <property type="evidence" value="ECO:0007669"/>
    <property type="project" value="TreeGrafter"/>
</dbReference>
<dbReference type="EMBL" id="CABFNP030001261">
    <property type="protein sequence ID" value="CAI6094891.1"/>
    <property type="molecule type" value="Genomic_DNA"/>
</dbReference>
<feature type="region of interest" description="Disordered" evidence="7">
    <location>
        <begin position="1200"/>
        <end position="1244"/>
    </location>
</feature>
<dbReference type="GO" id="GO:0003677">
    <property type="term" value="F:DNA binding"/>
    <property type="evidence" value="ECO:0007669"/>
    <property type="project" value="UniProtKB-KW"/>
</dbReference>
<proteinExistence type="predicted"/>
<dbReference type="Pfam" id="PF00172">
    <property type="entry name" value="Zn_clus"/>
    <property type="match status" value="1"/>
</dbReference>
<feature type="region of interest" description="Disordered" evidence="7">
    <location>
        <begin position="866"/>
        <end position="896"/>
    </location>
</feature>
<dbReference type="SMART" id="SM00066">
    <property type="entry name" value="GAL4"/>
    <property type="match status" value="1"/>
</dbReference>
<keyword evidence="6" id="KW-0539">Nucleus</keyword>
<accession>A0AA35Q5P5</accession>
<keyword evidence="3" id="KW-0805">Transcription regulation</keyword>
<dbReference type="SUPFAM" id="SSF57701">
    <property type="entry name" value="Zn2/Cys6 DNA-binding domain"/>
    <property type="match status" value="1"/>
</dbReference>
<gene>
    <name evidence="9" type="ORF">CCHLO57077_00007521</name>
</gene>
<dbReference type="InterPro" id="IPR036864">
    <property type="entry name" value="Zn2-C6_fun-type_DNA-bd_sf"/>
</dbReference>
<keyword evidence="5" id="KW-0804">Transcription</keyword>
<dbReference type="GO" id="GO:0000981">
    <property type="term" value="F:DNA-binding transcription factor activity, RNA polymerase II-specific"/>
    <property type="evidence" value="ECO:0007669"/>
    <property type="project" value="InterPro"/>
</dbReference>
<dbReference type="InterPro" id="IPR001138">
    <property type="entry name" value="Zn2Cys6_DnaBD"/>
</dbReference>
<comment type="caution">
    <text evidence="9">The sequence shown here is derived from an EMBL/GenBank/DDBJ whole genome shotgun (WGS) entry which is preliminary data.</text>
</comment>
<reference evidence="9" key="1">
    <citation type="submission" date="2023-01" db="EMBL/GenBank/DDBJ databases">
        <authorList>
            <person name="Piombo E."/>
        </authorList>
    </citation>
    <scope>NUCLEOTIDE SEQUENCE</scope>
</reference>
<dbReference type="CDD" id="cd00067">
    <property type="entry name" value="GAL4"/>
    <property type="match status" value="1"/>
</dbReference>
<evidence type="ECO:0000313" key="10">
    <source>
        <dbReference type="Proteomes" id="UP001160390"/>
    </source>
</evidence>
<dbReference type="PANTHER" id="PTHR31779:SF4">
    <property type="entry name" value="2-NITROPROPANE DIOXYGENASE FAMILY, PUTATIVE (AFU_ORTHOLOGUE AFUA_2G17430)-RELATED"/>
    <property type="match status" value="1"/>
</dbReference>
<organism evidence="9 10">
    <name type="scientific">Clonostachys chloroleuca</name>
    <dbReference type="NCBI Taxonomy" id="1926264"/>
    <lineage>
        <taxon>Eukaryota</taxon>
        <taxon>Fungi</taxon>
        <taxon>Dikarya</taxon>
        <taxon>Ascomycota</taxon>
        <taxon>Pezizomycotina</taxon>
        <taxon>Sordariomycetes</taxon>
        <taxon>Hypocreomycetidae</taxon>
        <taxon>Hypocreales</taxon>
        <taxon>Bionectriaceae</taxon>
        <taxon>Clonostachys</taxon>
    </lineage>
</organism>
<dbReference type="GO" id="GO:0008270">
    <property type="term" value="F:zinc ion binding"/>
    <property type="evidence" value="ECO:0007669"/>
    <property type="project" value="InterPro"/>
</dbReference>
<dbReference type="CDD" id="cd12148">
    <property type="entry name" value="fungal_TF_MHR"/>
    <property type="match status" value="1"/>
</dbReference>
<evidence type="ECO:0000313" key="9">
    <source>
        <dbReference type="EMBL" id="CAI6094891.1"/>
    </source>
</evidence>
<evidence type="ECO:0000256" key="6">
    <source>
        <dbReference type="ARBA" id="ARBA00023242"/>
    </source>
</evidence>
<evidence type="ECO:0000256" key="3">
    <source>
        <dbReference type="ARBA" id="ARBA00023015"/>
    </source>
</evidence>
<dbReference type="Pfam" id="PF04082">
    <property type="entry name" value="Fungal_trans"/>
    <property type="match status" value="1"/>
</dbReference>
<feature type="compositionally biased region" description="Gly residues" evidence="7">
    <location>
        <begin position="1234"/>
        <end position="1244"/>
    </location>
</feature>
<keyword evidence="4" id="KW-0238">DNA-binding</keyword>
<keyword evidence="10" id="KW-1185">Reference proteome</keyword>
<keyword evidence="1" id="KW-0479">Metal-binding</keyword>
<dbReference type="InterPro" id="IPR052478">
    <property type="entry name" value="Metabolite_Synth_Reg"/>
</dbReference>
<feature type="region of interest" description="Disordered" evidence="7">
    <location>
        <begin position="59"/>
        <end position="85"/>
    </location>
</feature>
<feature type="domain" description="Zn(2)-C6 fungal-type" evidence="8">
    <location>
        <begin position="23"/>
        <end position="52"/>
    </location>
</feature>
<feature type="compositionally biased region" description="Polar residues" evidence="7">
    <location>
        <begin position="69"/>
        <end position="84"/>
    </location>
</feature>
<keyword evidence="2" id="KW-0862">Zinc</keyword>
<feature type="compositionally biased region" description="Basic and acidic residues" evidence="7">
    <location>
        <begin position="1205"/>
        <end position="1225"/>
    </location>
</feature>
<dbReference type="PROSITE" id="PS00463">
    <property type="entry name" value="ZN2_CY6_FUNGAL_1"/>
    <property type="match status" value="1"/>
</dbReference>
<sequence>MPRRTALADRHITPSNRMRAYAACTECRRRKRKCDGERPCSSCRNYGYKCSLASTSEATTSGGGSLSSRPTPLDNTAAPSQAISSEEVVVSKERGRLVNAHSAAVYPYLVGRGLDAAEPLRLHSYAWNLGLQPERRGTVDTQLSQYITLEECRQLFAVYFETVHSFFSFLRKDNFLMRIEQAWPNLEESNINFTAVVAGVAALGSFFSSQRHPQEENLKKHCVSILDLAYSTPASAIDLDSVSGQILRTLYARLTTRPAVAYLASHNAMHMVEIIGLHALFSAPSTHKISEKMDFGIEEIRERRMLYWTASFLDHLLSIEYGMTPVTLSAMSSVHTASHQESPNEYILSSLAKALVSIHQASKDPAGMKILDETLRQLDQVPNLSPIASLFKAEVCLCLLRQFPINLLPRNGNPASVSILKKALQAIPEILLAKQPWWCLSTVPFQTVCVSLSADTPLYLSLLPESMSTLRAVVDTFDSHMTREALKTAQQLIEASRENTMSKLSFKSSALGEDAATVGTETTWLPDEQATDLLGSWPLDLDFIPYFEELDTSSVFLFLCLDLLGGGGLGGLVLSEVLGLLEHVPLVLVGVEVAEAEPENNTANQGDAGDGGVVPDEEGVAGERHKGLADGGGDGAHEEVDAHDEGLHVLGGLGEGVLVRGDVGEDFGDTDEDVGQGLSPDVDGGRGAGLARLGGLAVGDVPAAVGVHLVDVVLHDGGGDHGEGGDDETGGHALDGGGGDADLAEAGVEEVVEDGDHDDDGDGVEVLNDIVGDAVELHGSGLDGQVTGHLVVGEEEDGQEEEDLAGHETTADFVDPCVIVGHPGRALSNRDARRLGDIPVELEGLGAAADGAGGGSELVVLLLGPEDEGGGEEQNGGDEEGQPEAVKLLDPDHGDLSSARAQVDTEVEVQEDTGVGHSGVNNDTLAIALLNTHAAVLILLSKQGRDVGLEETGTDTEAEKTNDEGTEGSVRLDDDIGDGRDDEDNVGNGRDTNGQVESPETTHAGISNPGTAACEELVEEGQSLGGSGTHAQSTGLAIGDDGRAGGGSIGERVLDEVGVEHRGSVVGETLAQFYEGDRPHGPLDGAGDTAQSAQLLLGRLVGPPLVVVGARVGVMGLEGLLESLLLTGDIDGLLARVAVLRVGQTGTGDDVRVEVDGVGHLGDVVQRFSTNITLSRTVIRCCRSLWWSPRIDDRAGINKGAQGWGERDEEKEKASTNASREDLIYRTDWTGPRRTGGGGKRGLT</sequence>
<name>A0AA35Q5P5_9HYPO</name>
<dbReference type="InterPro" id="IPR007219">
    <property type="entry name" value="XnlR_reg_dom"/>
</dbReference>
<dbReference type="Proteomes" id="UP001160390">
    <property type="component" value="Unassembled WGS sequence"/>
</dbReference>
<evidence type="ECO:0000256" key="1">
    <source>
        <dbReference type="ARBA" id="ARBA00022723"/>
    </source>
</evidence>
<feature type="region of interest" description="Disordered" evidence="7">
    <location>
        <begin position="717"/>
        <end position="742"/>
    </location>
</feature>
<evidence type="ECO:0000256" key="2">
    <source>
        <dbReference type="ARBA" id="ARBA00022833"/>
    </source>
</evidence>
<dbReference type="AlphaFoldDB" id="A0AA35Q5P5"/>
<feature type="compositionally biased region" description="Acidic residues" evidence="7">
    <location>
        <begin position="866"/>
        <end position="882"/>
    </location>
</feature>
<dbReference type="PANTHER" id="PTHR31779">
    <property type="entry name" value="2-NITROPROPANE DIOXYGENASE FAMILY, PUTATIVE (AFU_ORTHOLOGUE AFUA_2G17430)-RELATED"/>
    <property type="match status" value="1"/>
</dbReference>
<protein>
    <recommendedName>
        <fullName evidence="8">Zn(2)-C6 fungal-type domain-containing protein</fullName>
    </recommendedName>
</protein>
<dbReference type="PROSITE" id="PS50048">
    <property type="entry name" value="ZN2_CY6_FUNGAL_2"/>
    <property type="match status" value="1"/>
</dbReference>
<evidence type="ECO:0000256" key="7">
    <source>
        <dbReference type="SAM" id="MobiDB-lite"/>
    </source>
</evidence>
<feature type="compositionally biased region" description="Polar residues" evidence="7">
    <location>
        <begin position="990"/>
        <end position="1009"/>
    </location>
</feature>
<evidence type="ECO:0000259" key="8">
    <source>
        <dbReference type="PROSITE" id="PS50048"/>
    </source>
</evidence>
<feature type="region of interest" description="Disordered" evidence="7">
    <location>
        <begin position="598"/>
        <end position="639"/>
    </location>
</feature>